<evidence type="ECO:0000256" key="1">
    <source>
        <dbReference type="ARBA" id="ARBA00004141"/>
    </source>
</evidence>
<dbReference type="PANTHER" id="PTHR31645">
    <property type="entry name" value="OLIGOPEPTIDE TRANSPORTER YGL114W-RELATED"/>
    <property type="match status" value="1"/>
</dbReference>
<keyword evidence="2" id="KW-0813">Transport</keyword>
<feature type="transmembrane region" description="Helical" evidence="6">
    <location>
        <begin position="569"/>
        <end position="589"/>
    </location>
</feature>
<dbReference type="EMBL" id="CP015772">
    <property type="protein sequence ID" value="ANH82629.1"/>
    <property type="molecule type" value="Genomic_DNA"/>
</dbReference>
<evidence type="ECO:0000256" key="6">
    <source>
        <dbReference type="SAM" id="Phobius"/>
    </source>
</evidence>
<evidence type="ECO:0000256" key="5">
    <source>
        <dbReference type="ARBA" id="ARBA00023136"/>
    </source>
</evidence>
<dbReference type="KEGG" id="nia:A8C56_18085"/>
<evidence type="ECO:0000313" key="7">
    <source>
        <dbReference type="EMBL" id="ANH82629.1"/>
    </source>
</evidence>
<keyword evidence="3 6" id="KW-0812">Transmembrane</keyword>
<dbReference type="STRING" id="1176587.A8C56_18085"/>
<feature type="transmembrane region" description="Helical" evidence="6">
    <location>
        <begin position="230"/>
        <end position="249"/>
    </location>
</feature>
<protein>
    <submittedName>
        <fullName evidence="7">Peptide transporter</fullName>
    </submittedName>
</protein>
<dbReference type="InterPro" id="IPR004813">
    <property type="entry name" value="OPT"/>
</dbReference>
<keyword evidence="4 6" id="KW-1133">Transmembrane helix</keyword>
<dbReference type="Proteomes" id="UP000077667">
    <property type="component" value="Chromosome"/>
</dbReference>
<evidence type="ECO:0000256" key="3">
    <source>
        <dbReference type="ARBA" id="ARBA00022692"/>
    </source>
</evidence>
<sequence length="681" mass="70308">MSEKSSFKPFVPDEARMAEFTVKSVLTGAAFGVIFGAATVYLALKAGLTVSASIPIAVIAITLGRKFLKTTILENNIIQTTGSAGESIASGVVFTLPGFLFLSDGSGEHFFNYITILTLAIIGGILGTLMMIPLRRSLIVNEHKTLPYPEGTACADVLKAGEKGGDFAKTAFWGLGFAFVYAILQKILHVIAETPAFVTKQTNKFFPSAKISGEVTPEYLGVGYIIGPKIAGVLVAGGVLASLVLIPLLSSVVAPELIAAQQVKLGYLANIGVAGGKGGWDPVAKTFDDFSSSIYYAYIRQIGAGAVAAGGFITLLKTIPTIIASFKGSLGSIKGNAAAAATAVKRTERDLSMKVVGLGSLALVILIALLPQIPGNTIFQKLLIGILVVIFGAFFVTVSSRIVGLIGSSNNPVSGMTIATLMGTCLIFIAVGWSGKAYEPMALVVGGLICIAAANAGATSQDLKTGYIIGATPKYQQMALFVGVIVASIVIGLTVNFLDKPTAAMVAKGITGHAIGSEAYPAPQGTLMATLARGILSFNLDWQFVLVGVFISIVLELCGVKSLSFAVGAYLPLSTTLPIFIGGLVRGAVEHKAGKAANPEEEELGRGNLFATGLVAGGAVAGVVIAILSGFDGPAAALNKVNAEHGLTTILHEGGYYILGALAFAAMAFVLYQVGVSKNKE</sequence>
<reference evidence="7 8" key="1">
    <citation type="submission" date="2016-05" db="EMBL/GenBank/DDBJ databases">
        <title>Niabella ginsenosidivorans BS26 whole genome sequencing.</title>
        <authorList>
            <person name="Im W.T."/>
            <person name="Siddiqi M.Z."/>
        </authorList>
    </citation>
    <scope>NUCLEOTIDE SEQUENCE [LARGE SCALE GENOMIC DNA]</scope>
    <source>
        <strain evidence="7 8">BS26</strain>
    </source>
</reference>
<dbReference type="InterPro" id="IPR045035">
    <property type="entry name" value="YSL-like"/>
</dbReference>
<dbReference type="RefSeq" id="WP_067759182.1">
    <property type="nucleotide sequence ID" value="NZ_CP015772.1"/>
</dbReference>
<feature type="transmembrane region" description="Helical" evidence="6">
    <location>
        <begin position="382"/>
        <end position="407"/>
    </location>
</feature>
<gene>
    <name evidence="7" type="ORF">A8C56_18085</name>
</gene>
<organism evidence="7 8">
    <name type="scientific">Niabella ginsenosidivorans</name>
    <dbReference type="NCBI Taxonomy" id="1176587"/>
    <lineage>
        <taxon>Bacteria</taxon>
        <taxon>Pseudomonadati</taxon>
        <taxon>Bacteroidota</taxon>
        <taxon>Chitinophagia</taxon>
        <taxon>Chitinophagales</taxon>
        <taxon>Chitinophagaceae</taxon>
        <taxon>Niabella</taxon>
    </lineage>
</organism>
<feature type="transmembrane region" description="Helical" evidence="6">
    <location>
        <begin position="80"/>
        <end position="101"/>
    </location>
</feature>
<feature type="transmembrane region" description="Helical" evidence="6">
    <location>
        <begin position="609"/>
        <end position="631"/>
    </location>
</feature>
<feature type="transmembrane region" description="Helical" evidence="6">
    <location>
        <begin position="478"/>
        <end position="498"/>
    </location>
</feature>
<dbReference type="OrthoDB" id="9809340at2"/>
<feature type="transmembrane region" description="Helical" evidence="6">
    <location>
        <begin position="351"/>
        <end position="370"/>
    </location>
</feature>
<feature type="transmembrane region" description="Helical" evidence="6">
    <location>
        <begin position="542"/>
        <end position="563"/>
    </location>
</feature>
<feature type="transmembrane region" description="Helical" evidence="6">
    <location>
        <begin position="20"/>
        <end position="44"/>
    </location>
</feature>
<accession>A0A1A9I6E7</accession>
<dbReference type="GO" id="GO:0016020">
    <property type="term" value="C:membrane"/>
    <property type="evidence" value="ECO:0007669"/>
    <property type="project" value="UniProtKB-SubCell"/>
</dbReference>
<proteinExistence type="predicted"/>
<evidence type="ECO:0000256" key="2">
    <source>
        <dbReference type="ARBA" id="ARBA00022448"/>
    </source>
</evidence>
<feature type="transmembrane region" description="Helical" evidence="6">
    <location>
        <begin position="440"/>
        <end position="458"/>
    </location>
</feature>
<feature type="transmembrane region" description="Helical" evidence="6">
    <location>
        <begin position="50"/>
        <end position="68"/>
    </location>
</feature>
<dbReference type="PANTHER" id="PTHR31645:SF0">
    <property type="entry name" value="OLIGOPEPTIDE TRANSPORTER YGL114W-RELATED"/>
    <property type="match status" value="1"/>
</dbReference>
<name>A0A1A9I6E7_9BACT</name>
<evidence type="ECO:0000256" key="4">
    <source>
        <dbReference type="ARBA" id="ARBA00022989"/>
    </source>
</evidence>
<comment type="subcellular location">
    <subcellularLocation>
        <location evidence="1">Membrane</location>
        <topology evidence="1">Multi-pass membrane protein</topology>
    </subcellularLocation>
</comment>
<feature type="transmembrane region" description="Helical" evidence="6">
    <location>
        <begin position="413"/>
        <end position="433"/>
    </location>
</feature>
<keyword evidence="5 6" id="KW-0472">Membrane</keyword>
<feature type="transmembrane region" description="Helical" evidence="6">
    <location>
        <begin position="656"/>
        <end position="675"/>
    </location>
</feature>
<dbReference type="GO" id="GO:0035673">
    <property type="term" value="F:oligopeptide transmembrane transporter activity"/>
    <property type="evidence" value="ECO:0007669"/>
    <property type="project" value="InterPro"/>
</dbReference>
<evidence type="ECO:0000313" key="8">
    <source>
        <dbReference type="Proteomes" id="UP000077667"/>
    </source>
</evidence>
<dbReference type="Pfam" id="PF03169">
    <property type="entry name" value="OPT"/>
    <property type="match status" value="1"/>
</dbReference>
<feature type="transmembrane region" description="Helical" evidence="6">
    <location>
        <begin position="113"/>
        <end position="134"/>
    </location>
</feature>
<dbReference type="NCBIfam" id="TIGR00728">
    <property type="entry name" value="OPT_sfam"/>
    <property type="match status" value="1"/>
</dbReference>
<keyword evidence="8" id="KW-1185">Reference proteome</keyword>
<dbReference type="AlphaFoldDB" id="A0A1A9I6E7"/>